<reference evidence="1 2" key="1">
    <citation type="submission" date="2024-01" db="EMBL/GenBank/DDBJ databases">
        <title>Description of Streptococcus dentalis sp. nov., Streptococcus gingivalis sp. nov., Streptococcus lingualis sp. nov. isolated from human oral cavity.</title>
        <authorList>
            <person name="Choi Y.S."/>
            <person name="Goo B.J."/>
            <person name="Bae J.W."/>
        </authorList>
    </citation>
    <scope>NUCLEOTIDE SEQUENCE [LARGE SCALE GENOMIC DNA]</scope>
    <source>
        <strain evidence="1 2">S2</strain>
    </source>
</reference>
<protein>
    <recommendedName>
        <fullName evidence="3">Phage protein</fullName>
    </recommendedName>
</protein>
<dbReference type="RefSeq" id="WP_324738326.1">
    <property type="nucleotide sequence ID" value="NZ_JAYKTO010000002.1"/>
</dbReference>
<keyword evidence="2" id="KW-1185">Reference proteome</keyword>
<dbReference type="Proteomes" id="UP001308656">
    <property type="component" value="Unassembled WGS sequence"/>
</dbReference>
<gene>
    <name evidence="1" type="ORF">SM122_10235</name>
</gene>
<evidence type="ECO:0008006" key="3">
    <source>
        <dbReference type="Google" id="ProtNLM"/>
    </source>
</evidence>
<sequence>MTRTIEIIIHADKITALDFLKDNPTLVLQNGKYFKFIYFEPTGAGLTSFNAKGLMVRLFDNRQKNTNWEVVRDITPQVMKSEPFAILQELEAGKLNEVRENQAIELKGWLFDLITNGIYTKEETALFIRLLFLHGYSFDQVTQLYSSIVKRVTLNKYFLENMKIMYKGVSI</sequence>
<comment type="caution">
    <text evidence="1">The sequence shown here is derived from an EMBL/GenBank/DDBJ whole genome shotgun (WGS) entry which is preliminary data.</text>
</comment>
<accession>A0ABU6BB26</accession>
<organism evidence="1 2">
    <name type="scientific">Streptococcus gingivalis</name>
    <dbReference type="NCBI Taxonomy" id="3111861"/>
    <lineage>
        <taxon>Bacteria</taxon>
        <taxon>Bacillati</taxon>
        <taxon>Bacillota</taxon>
        <taxon>Bacilli</taxon>
        <taxon>Lactobacillales</taxon>
        <taxon>Streptococcaceae</taxon>
        <taxon>Streptococcus</taxon>
    </lineage>
</organism>
<dbReference type="EMBL" id="JAYKTO010000002">
    <property type="protein sequence ID" value="MEB3520926.1"/>
    <property type="molecule type" value="Genomic_DNA"/>
</dbReference>
<name>A0ABU6BB26_9STRE</name>
<evidence type="ECO:0000313" key="1">
    <source>
        <dbReference type="EMBL" id="MEB3520926.1"/>
    </source>
</evidence>
<evidence type="ECO:0000313" key="2">
    <source>
        <dbReference type="Proteomes" id="UP001308656"/>
    </source>
</evidence>
<proteinExistence type="predicted"/>